<reference evidence="1 2" key="1">
    <citation type="submission" date="2021-03" db="EMBL/GenBank/DDBJ databases">
        <title>Gelidibacter sp. nov., isolated from costal sediment.</title>
        <authorList>
            <person name="Lun K.-Y."/>
        </authorList>
    </citation>
    <scope>NUCLEOTIDE SEQUENCE [LARGE SCALE GENOMIC DNA]</scope>
    <source>
        <strain evidence="1 2">DF109</strain>
    </source>
</reference>
<evidence type="ECO:0008006" key="3">
    <source>
        <dbReference type="Google" id="ProtNLM"/>
    </source>
</evidence>
<sequence>MTLEAKKLDLISWLTSLQDDTIIAQLYAIKNDSNSDWYEQLSKVQKKQIQKGLDDLENGRTITHDEVILAARQKIEQLKK</sequence>
<dbReference type="EMBL" id="JAGEVG010000001">
    <property type="protein sequence ID" value="MBO3096802.1"/>
    <property type="molecule type" value="Genomic_DNA"/>
</dbReference>
<comment type="caution">
    <text evidence="1">The sequence shown here is derived from an EMBL/GenBank/DDBJ whole genome shotgun (WGS) entry which is preliminary data.</text>
</comment>
<gene>
    <name evidence="1" type="ORF">J4051_00865</name>
</gene>
<proteinExistence type="predicted"/>
<organism evidence="1 2">
    <name type="scientific">Gelidibacter pelagius</name>
    <dbReference type="NCBI Taxonomy" id="2819985"/>
    <lineage>
        <taxon>Bacteria</taxon>
        <taxon>Pseudomonadati</taxon>
        <taxon>Bacteroidota</taxon>
        <taxon>Flavobacteriia</taxon>
        <taxon>Flavobacteriales</taxon>
        <taxon>Flavobacteriaceae</taxon>
        <taxon>Gelidibacter</taxon>
    </lineage>
</organism>
<protein>
    <recommendedName>
        <fullName evidence="3">Addiction module component</fullName>
    </recommendedName>
</protein>
<name>A0ABS3SPE5_9FLAO</name>
<evidence type="ECO:0000313" key="1">
    <source>
        <dbReference type="EMBL" id="MBO3096802.1"/>
    </source>
</evidence>
<accession>A0ABS3SPE5</accession>
<keyword evidence="2" id="KW-1185">Reference proteome</keyword>
<evidence type="ECO:0000313" key="2">
    <source>
        <dbReference type="Proteomes" id="UP000681315"/>
    </source>
</evidence>
<dbReference type="Proteomes" id="UP000681315">
    <property type="component" value="Unassembled WGS sequence"/>
</dbReference>
<dbReference type="RefSeq" id="WP_208231719.1">
    <property type="nucleotide sequence ID" value="NZ_JAGEVG010000001.1"/>
</dbReference>